<feature type="domain" description="HTH gntR-type" evidence="4">
    <location>
        <begin position="13"/>
        <end position="83"/>
    </location>
</feature>
<dbReference type="SMART" id="SM00895">
    <property type="entry name" value="FCD"/>
    <property type="match status" value="1"/>
</dbReference>
<proteinExistence type="predicted"/>
<dbReference type="Gene3D" id="1.20.120.530">
    <property type="entry name" value="GntR ligand-binding domain-like"/>
    <property type="match status" value="1"/>
</dbReference>
<keyword evidence="1" id="KW-0805">Transcription regulation</keyword>
<dbReference type="InterPro" id="IPR000524">
    <property type="entry name" value="Tscrpt_reg_HTH_GntR"/>
</dbReference>
<dbReference type="CDD" id="cd07377">
    <property type="entry name" value="WHTH_GntR"/>
    <property type="match status" value="1"/>
</dbReference>
<dbReference type="AlphaFoldDB" id="A0A5C5GED4"/>
<accession>A0A5C5GED4</accession>
<dbReference type="Pfam" id="PF07729">
    <property type="entry name" value="FCD"/>
    <property type="match status" value="1"/>
</dbReference>
<sequence>MPRAQPKPREPKRSRPVRVADEIKGWVVERGLQKGDRLPSETEMIARFGMAKGTIREAMRILEAQGLIVTRTGPGGGSFVGEVTSDRARALLGNYFYFKNLTVSDIYQLRRLLEPELAASLAGELSDDDIAELEAIVALYPEPARDDEEEREQHVASLKFHARLAEFASNELLGFLISFMAQILSDLTIYRRLYAPQNIELWRQGRMHQLGVIDALRTGDAEEARRLMASHMAIAQDHMEAQEAQVMKRFIAE</sequence>
<protein>
    <submittedName>
        <fullName evidence="5">FadR family transcriptional regulator</fullName>
    </submittedName>
</protein>
<dbReference type="Pfam" id="PF00392">
    <property type="entry name" value="GntR"/>
    <property type="match status" value="1"/>
</dbReference>
<dbReference type="InterPro" id="IPR011711">
    <property type="entry name" value="GntR_C"/>
</dbReference>
<dbReference type="InterPro" id="IPR036390">
    <property type="entry name" value="WH_DNA-bd_sf"/>
</dbReference>
<dbReference type="Proteomes" id="UP000314011">
    <property type="component" value="Unassembled WGS sequence"/>
</dbReference>
<keyword evidence="3" id="KW-0804">Transcription</keyword>
<dbReference type="PRINTS" id="PR00035">
    <property type="entry name" value="HTHGNTR"/>
</dbReference>
<dbReference type="OrthoDB" id="9028214at2"/>
<dbReference type="InterPro" id="IPR008920">
    <property type="entry name" value="TF_FadR/GntR_C"/>
</dbReference>
<dbReference type="PANTHER" id="PTHR43537:SF5">
    <property type="entry name" value="UXU OPERON TRANSCRIPTIONAL REGULATOR"/>
    <property type="match status" value="1"/>
</dbReference>
<keyword evidence="2" id="KW-0238">DNA-binding</keyword>
<dbReference type="SUPFAM" id="SSF48008">
    <property type="entry name" value="GntR ligand-binding domain-like"/>
    <property type="match status" value="1"/>
</dbReference>
<evidence type="ECO:0000313" key="6">
    <source>
        <dbReference type="Proteomes" id="UP000314011"/>
    </source>
</evidence>
<evidence type="ECO:0000313" key="5">
    <source>
        <dbReference type="EMBL" id="TNY33078.1"/>
    </source>
</evidence>
<gene>
    <name evidence="5" type="ORF">FHY64_07300</name>
</gene>
<organism evidence="5 6">
    <name type="scientific">Pelagovum pacificum</name>
    <dbReference type="NCBI Taxonomy" id="2588711"/>
    <lineage>
        <taxon>Bacteria</taxon>
        <taxon>Pseudomonadati</taxon>
        <taxon>Pseudomonadota</taxon>
        <taxon>Alphaproteobacteria</taxon>
        <taxon>Rhodobacterales</taxon>
        <taxon>Paracoccaceae</taxon>
        <taxon>Pelagovum</taxon>
    </lineage>
</organism>
<dbReference type="SUPFAM" id="SSF46785">
    <property type="entry name" value="Winged helix' DNA-binding domain"/>
    <property type="match status" value="1"/>
</dbReference>
<evidence type="ECO:0000256" key="2">
    <source>
        <dbReference type="ARBA" id="ARBA00023125"/>
    </source>
</evidence>
<dbReference type="RefSeq" id="WP_140193761.1">
    <property type="nucleotide sequence ID" value="NZ_CP065915.1"/>
</dbReference>
<keyword evidence="6" id="KW-1185">Reference proteome</keyword>
<name>A0A5C5GED4_9RHOB</name>
<dbReference type="EMBL" id="VFFF01000001">
    <property type="protein sequence ID" value="TNY33078.1"/>
    <property type="molecule type" value="Genomic_DNA"/>
</dbReference>
<evidence type="ECO:0000259" key="4">
    <source>
        <dbReference type="PROSITE" id="PS50949"/>
    </source>
</evidence>
<dbReference type="SMART" id="SM00345">
    <property type="entry name" value="HTH_GNTR"/>
    <property type="match status" value="1"/>
</dbReference>
<dbReference type="PANTHER" id="PTHR43537">
    <property type="entry name" value="TRANSCRIPTIONAL REGULATOR, GNTR FAMILY"/>
    <property type="match status" value="1"/>
</dbReference>
<dbReference type="PROSITE" id="PS50949">
    <property type="entry name" value="HTH_GNTR"/>
    <property type="match status" value="1"/>
</dbReference>
<dbReference type="Gene3D" id="1.10.10.10">
    <property type="entry name" value="Winged helix-like DNA-binding domain superfamily/Winged helix DNA-binding domain"/>
    <property type="match status" value="1"/>
</dbReference>
<dbReference type="InterPro" id="IPR036388">
    <property type="entry name" value="WH-like_DNA-bd_sf"/>
</dbReference>
<dbReference type="GO" id="GO:0003677">
    <property type="term" value="F:DNA binding"/>
    <property type="evidence" value="ECO:0007669"/>
    <property type="project" value="UniProtKB-KW"/>
</dbReference>
<evidence type="ECO:0000256" key="1">
    <source>
        <dbReference type="ARBA" id="ARBA00023015"/>
    </source>
</evidence>
<comment type="caution">
    <text evidence="5">The sequence shown here is derived from an EMBL/GenBank/DDBJ whole genome shotgun (WGS) entry which is preliminary data.</text>
</comment>
<evidence type="ECO:0000256" key="3">
    <source>
        <dbReference type="ARBA" id="ARBA00023163"/>
    </source>
</evidence>
<dbReference type="GO" id="GO:0003700">
    <property type="term" value="F:DNA-binding transcription factor activity"/>
    <property type="evidence" value="ECO:0007669"/>
    <property type="project" value="InterPro"/>
</dbReference>
<reference evidence="5 6" key="1">
    <citation type="submission" date="2019-06" db="EMBL/GenBank/DDBJ databases">
        <title>Genome of new Rhodobacteraceae sp. SM1903.</title>
        <authorList>
            <person name="Ren X."/>
        </authorList>
    </citation>
    <scope>NUCLEOTIDE SEQUENCE [LARGE SCALE GENOMIC DNA]</scope>
    <source>
        <strain evidence="5 6">SM1903</strain>
    </source>
</reference>